<sequence>MRNRFLIALILGVVSLAATAQTIIKSTDSHIKYSGRIAFKNGAAILSWSGNSAKINFNGTGIKASLKDEFGKNYLKVILDGTVLKDVELDSLQHSYDLVSGLASGPHTLELFKRTEWIFGRTLLYGFELEGDSKIEATPLTNTRKIEFYGNSITCGYAVLDTTGKDRGTPPYEDNYLSYAYLTAKHFNAEYSCIARSGIGVMVSWFPLIMPEMYDKLDPADEKSTWNFNKYTPDVVVINLFQNDSWLVKQPQHPEFAHRFGAKAPDEKQIIAAYQNFIKTIRKKYPQANIICALGSMDATREGSQWPGYITKAAEGLHDVKIKTHFFPYKGTAGHPSKTEQQAMADDLIKYIDKNIRW</sequence>
<name>A0A9X1X1U5_9SPHI</name>
<dbReference type="InterPro" id="IPR052762">
    <property type="entry name" value="PCW_deacetylase/CE"/>
</dbReference>
<dbReference type="InterPro" id="IPR040794">
    <property type="entry name" value="CE2_N"/>
</dbReference>
<dbReference type="InterPro" id="IPR036514">
    <property type="entry name" value="SGNH_hydro_sf"/>
</dbReference>
<comment type="caution">
    <text evidence="3">The sequence shown here is derived from an EMBL/GenBank/DDBJ whole genome shotgun (WGS) entry which is preliminary data.</text>
</comment>
<dbReference type="PANTHER" id="PTHR37834">
    <property type="entry name" value="GDSL-LIKE LIPASE/ACYLHYDROLASE DOMAIN PROTEIN (AFU_ORTHOLOGUE AFUA_2G00620)"/>
    <property type="match status" value="1"/>
</dbReference>
<dbReference type="Proteomes" id="UP001139450">
    <property type="component" value="Unassembled WGS sequence"/>
</dbReference>
<proteinExistence type="predicted"/>
<dbReference type="InterPro" id="IPR037461">
    <property type="entry name" value="CtCE2-like_dom"/>
</dbReference>
<evidence type="ECO:0000313" key="4">
    <source>
        <dbReference type="Proteomes" id="UP001139450"/>
    </source>
</evidence>
<keyword evidence="4" id="KW-1185">Reference proteome</keyword>
<gene>
    <name evidence="3" type="ORF">MUY27_07940</name>
</gene>
<dbReference type="Gene3D" id="3.40.50.1110">
    <property type="entry name" value="SGNH hydrolase"/>
    <property type="match status" value="1"/>
</dbReference>
<protein>
    <submittedName>
        <fullName evidence="3">GDSL-type esterase/lipase family protein</fullName>
    </submittedName>
</protein>
<organism evidence="3 4">
    <name type="scientific">Mucilaginibacter straminoryzae</name>
    <dbReference type="NCBI Taxonomy" id="2932774"/>
    <lineage>
        <taxon>Bacteria</taxon>
        <taxon>Pseudomonadati</taxon>
        <taxon>Bacteroidota</taxon>
        <taxon>Sphingobacteriia</taxon>
        <taxon>Sphingobacteriales</taxon>
        <taxon>Sphingobacteriaceae</taxon>
        <taxon>Mucilaginibacter</taxon>
    </lineage>
</organism>
<keyword evidence="1" id="KW-0732">Signal</keyword>
<dbReference type="AlphaFoldDB" id="A0A9X1X1U5"/>
<dbReference type="RefSeq" id="WP_245129471.1">
    <property type="nucleotide sequence ID" value="NZ_JALJEJ010000003.1"/>
</dbReference>
<accession>A0A9X1X1U5</accession>
<dbReference type="SUPFAM" id="SSF52266">
    <property type="entry name" value="SGNH hydrolase"/>
    <property type="match status" value="1"/>
</dbReference>
<feature type="chain" id="PRO_5040809274" evidence="1">
    <location>
        <begin position="21"/>
        <end position="358"/>
    </location>
</feature>
<reference evidence="3" key="1">
    <citation type="submission" date="2022-04" db="EMBL/GenBank/DDBJ databases">
        <title>Mucilaginibacter sp. RS28 isolated from freshwater.</title>
        <authorList>
            <person name="Ko S.-R."/>
        </authorList>
    </citation>
    <scope>NUCLEOTIDE SEQUENCE</scope>
    <source>
        <strain evidence="3">RS28</strain>
    </source>
</reference>
<dbReference type="Pfam" id="PF17996">
    <property type="entry name" value="CE2_N"/>
    <property type="match status" value="1"/>
</dbReference>
<feature type="signal peptide" evidence="1">
    <location>
        <begin position="1"/>
        <end position="20"/>
    </location>
</feature>
<dbReference type="GO" id="GO:0052689">
    <property type="term" value="F:carboxylic ester hydrolase activity"/>
    <property type="evidence" value="ECO:0007669"/>
    <property type="project" value="InterPro"/>
</dbReference>
<feature type="domain" description="Carbohydrate esterase 2 N-terminal" evidence="2">
    <location>
        <begin position="33"/>
        <end position="139"/>
    </location>
</feature>
<dbReference type="Gene3D" id="2.60.120.260">
    <property type="entry name" value="Galactose-binding domain-like"/>
    <property type="match status" value="1"/>
</dbReference>
<dbReference type="PANTHER" id="PTHR37834:SF2">
    <property type="entry name" value="ESTERASE, SGNH HYDROLASE-TYPE"/>
    <property type="match status" value="1"/>
</dbReference>
<dbReference type="EMBL" id="JALJEJ010000003">
    <property type="protein sequence ID" value="MCJ8209637.1"/>
    <property type="molecule type" value="Genomic_DNA"/>
</dbReference>
<dbReference type="CDD" id="cd01831">
    <property type="entry name" value="Endoglucanase_E_like"/>
    <property type="match status" value="1"/>
</dbReference>
<evidence type="ECO:0000313" key="3">
    <source>
        <dbReference type="EMBL" id="MCJ8209637.1"/>
    </source>
</evidence>
<evidence type="ECO:0000259" key="2">
    <source>
        <dbReference type="Pfam" id="PF17996"/>
    </source>
</evidence>
<evidence type="ECO:0000256" key="1">
    <source>
        <dbReference type="SAM" id="SignalP"/>
    </source>
</evidence>